<dbReference type="OrthoDB" id="7205746at2"/>
<sequence>MLLVAFTAVLALVQGQAQAQTPAPAPRLVSYDEAVRCAGLTQAASELEGGESRYGRELYDAALYWSLAAMQAATTAGRNPTAAENDQTRARLQSVRRLSAGDAESRTALQRCRKAAPRLG</sequence>
<proteinExistence type="predicted"/>
<accession>A0A1R4GHX0</accession>
<dbReference type="RefSeq" id="WP_087141376.1">
    <property type="nucleotide sequence ID" value="NZ_FUIE01000071.1"/>
</dbReference>
<dbReference type="Proteomes" id="UP000195766">
    <property type="component" value="Unassembled WGS sequence"/>
</dbReference>
<evidence type="ECO:0000256" key="1">
    <source>
        <dbReference type="SAM" id="MobiDB-lite"/>
    </source>
</evidence>
<keyword evidence="2" id="KW-0732">Signal</keyword>
<feature type="compositionally biased region" description="Basic residues" evidence="1">
    <location>
        <begin position="111"/>
        <end position="120"/>
    </location>
</feature>
<evidence type="ECO:0000256" key="2">
    <source>
        <dbReference type="SAM" id="SignalP"/>
    </source>
</evidence>
<protein>
    <submittedName>
        <fullName evidence="3">Uncharacterized protein</fullName>
    </submittedName>
</protein>
<name>A0A1R4GHX0_BREDI</name>
<gene>
    <name evidence="3" type="ORF">FM111_12870</name>
</gene>
<feature type="region of interest" description="Disordered" evidence="1">
    <location>
        <begin position="96"/>
        <end position="120"/>
    </location>
</feature>
<feature type="signal peptide" evidence="2">
    <location>
        <begin position="1"/>
        <end position="19"/>
    </location>
</feature>
<dbReference type="AlphaFoldDB" id="A0A1R4GHX0"/>
<reference evidence="3 4" key="1">
    <citation type="submission" date="2017-02" db="EMBL/GenBank/DDBJ databases">
        <authorList>
            <person name="Peterson S.W."/>
        </authorList>
    </citation>
    <scope>NUCLEOTIDE SEQUENCE [LARGE SCALE GENOMIC DNA]</scope>
    <source>
        <strain evidence="3 4">3F5N</strain>
    </source>
</reference>
<evidence type="ECO:0000313" key="4">
    <source>
        <dbReference type="Proteomes" id="UP000195766"/>
    </source>
</evidence>
<feature type="chain" id="PRO_5012435914" evidence="2">
    <location>
        <begin position="20"/>
        <end position="120"/>
    </location>
</feature>
<evidence type="ECO:0000313" key="3">
    <source>
        <dbReference type="EMBL" id="SJM67665.1"/>
    </source>
</evidence>
<organism evidence="3 4">
    <name type="scientific">Brevundimonas diminuta 3F5N</name>
    <dbReference type="NCBI Taxonomy" id="1255603"/>
    <lineage>
        <taxon>Bacteria</taxon>
        <taxon>Pseudomonadati</taxon>
        <taxon>Pseudomonadota</taxon>
        <taxon>Alphaproteobacteria</taxon>
        <taxon>Caulobacterales</taxon>
        <taxon>Caulobacteraceae</taxon>
        <taxon>Brevundimonas</taxon>
    </lineage>
</organism>
<dbReference type="EMBL" id="FUIE01000071">
    <property type="protein sequence ID" value="SJM67665.1"/>
    <property type="molecule type" value="Genomic_DNA"/>
</dbReference>